<dbReference type="EMBL" id="AVOT02005020">
    <property type="protein sequence ID" value="MBW0478012.1"/>
    <property type="molecule type" value="Genomic_DNA"/>
</dbReference>
<dbReference type="OrthoDB" id="2436667at2759"/>
<dbReference type="GO" id="GO:0003723">
    <property type="term" value="F:RNA binding"/>
    <property type="evidence" value="ECO:0007669"/>
    <property type="project" value="TreeGrafter"/>
</dbReference>
<dbReference type="AlphaFoldDB" id="A0A9Q3C6F7"/>
<proteinExistence type="inferred from homology"/>
<dbReference type="InterPro" id="IPR014722">
    <property type="entry name" value="Rib_uL2_dom2"/>
</dbReference>
<dbReference type="InterPro" id="IPR000915">
    <property type="entry name" value="60S_ribosomal_eL6"/>
</dbReference>
<name>A0A9Q3C6F7_9BASI</name>
<evidence type="ECO:0000256" key="3">
    <source>
        <dbReference type="ARBA" id="ARBA00023274"/>
    </source>
</evidence>
<evidence type="ECO:0000256" key="1">
    <source>
        <dbReference type="ARBA" id="ARBA00010592"/>
    </source>
</evidence>
<comment type="caution">
    <text evidence="5">The sequence shown here is derived from an EMBL/GenBank/DDBJ whole genome shotgun (WGS) entry which is preliminary data.</text>
</comment>
<dbReference type="GO" id="GO:0002181">
    <property type="term" value="P:cytoplasmic translation"/>
    <property type="evidence" value="ECO:0007669"/>
    <property type="project" value="TreeGrafter"/>
</dbReference>
<dbReference type="FunFam" id="2.30.30.30:FF:000014">
    <property type="entry name" value="60S ribosomal protein L6"/>
    <property type="match status" value="1"/>
</dbReference>
<dbReference type="InterPro" id="IPR008991">
    <property type="entry name" value="Translation_prot_SH3-like_sf"/>
</dbReference>
<evidence type="ECO:0000313" key="6">
    <source>
        <dbReference type="Proteomes" id="UP000765509"/>
    </source>
</evidence>
<protein>
    <recommendedName>
        <fullName evidence="7">60S ribosomal protein L6</fullName>
    </recommendedName>
</protein>
<keyword evidence="2" id="KW-0689">Ribosomal protein</keyword>
<dbReference type="SUPFAM" id="SSF50104">
    <property type="entry name" value="Translation proteins SH3-like domain"/>
    <property type="match status" value="1"/>
</dbReference>
<keyword evidence="3" id="KW-0687">Ribonucleoprotein</keyword>
<keyword evidence="6" id="KW-1185">Reference proteome</keyword>
<dbReference type="PANTHER" id="PTHR10715:SF0">
    <property type="entry name" value="LARGE RIBOSOMAL SUBUNIT PROTEIN EL6"/>
    <property type="match status" value="1"/>
</dbReference>
<organism evidence="5 6">
    <name type="scientific">Austropuccinia psidii MF-1</name>
    <dbReference type="NCBI Taxonomy" id="1389203"/>
    <lineage>
        <taxon>Eukaryota</taxon>
        <taxon>Fungi</taxon>
        <taxon>Dikarya</taxon>
        <taxon>Basidiomycota</taxon>
        <taxon>Pucciniomycotina</taxon>
        <taxon>Pucciniomycetes</taxon>
        <taxon>Pucciniales</taxon>
        <taxon>Sphaerophragmiaceae</taxon>
        <taxon>Austropuccinia</taxon>
    </lineage>
</organism>
<dbReference type="GO" id="GO:0003735">
    <property type="term" value="F:structural constituent of ribosome"/>
    <property type="evidence" value="ECO:0007669"/>
    <property type="project" value="InterPro"/>
</dbReference>
<comment type="similarity">
    <text evidence="1">Belongs to the eukaryotic ribosomal protein eL6 family.</text>
</comment>
<evidence type="ECO:0000313" key="5">
    <source>
        <dbReference type="EMBL" id="MBW0478012.1"/>
    </source>
</evidence>
<dbReference type="CDD" id="cd13156">
    <property type="entry name" value="KOW_RPL6"/>
    <property type="match status" value="1"/>
</dbReference>
<dbReference type="Proteomes" id="UP000765509">
    <property type="component" value="Unassembled WGS sequence"/>
</dbReference>
<dbReference type="PANTHER" id="PTHR10715">
    <property type="entry name" value="60S RIBOSOMAL PROTEIN L6"/>
    <property type="match status" value="1"/>
</dbReference>
<sequence length="316" mass="35338">MNFPLLQPSESRILPQNHIKLEVNLDLGVILGVHAFFRKLLGPRLHPQCVRAVAARLAFLRHSIIPMATTTKKVNPRNRSVGPLVNRLTKSQLYSKKALYKRPHKPVASTRAPEKDLTVTKTVKVGGPKNGGQRLVPAHKAPKFYPSEDVHQPKKSRKTARPTKLRSTLTPGTVIIILAGRFRGKRAVFLKQLESGLLLVTGPFKISGVPLRRVNQAYVIATQTKVDLSGIKVDDKLNDSYFAKEKKTREQIAKAKEFFAENGEREKKKCPDSRIADQKAVDKPLIEAISKTANLTKYLTTTFGLSNGEYPHLMKF</sequence>
<dbReference type="GO" id="GO:0022625">
    <property type="term" value="C:cytosolic large ribosomal subunit"/>
    <property type="evidence" value="ECO:0007669"/>
    <property type="project" value="TreeGrafter"/>
</dbReference>
<dbReference type="Pfam" id="PF01159">
    <property type="entry name" value="Ribosomal_L6e"/>
    <property type="match status" value="1"/>
</dbReference>
<reference evidence="5" key="1">
    <citation type="submission" date="2021-03" db="EMBL/GenBank/DDBJ databases">
        <title>Draft genome sequence of rust myrtle Austropuccinia psidii MF-1, a brazilian biotype.</title>
        <authorList>
            <person name="Quecine M.C."/>
            <person name="Pachon D.M.R."/>
            <person name="Bonatelli M.L."/>
            <person name="Correr F.H."/>
            <person name="Franceschini L.M."/>
            <person name="Leite T.F."/>
            <person name="Margarido G.R.A."/>
            <person name="Almeida C.A."/>
            <person name="Ferrarezi J.A."/>
            <person name="Labate C.A."/>
        </authorList>
    </citation>
    <scope>NUCLEOTIDE SEQUENCE</scope>
    <source>
        <strain evidence="5">MF-1</strain>
    </source>
</reference>
<dbReference type="InterPro" id="IPR041997">
    <property type="entry name" value="Ribosomal_eL6_KOW"/>
</dbReference>
<feature type="compositionally biased region" description="Basic residues" evidence="4">
    <location>
        <begin position="153"/>
        <end position="164"/>
    </location>
</feature>
<gene>
    <name evidence="5" type="ORF">O181_017727</name>
</gene>
<accession>A0A9Q3C6F7</accession>
<evidence type="ECO:0000256" key="4">
    <source>
        <dbReference type="SAM" id="MobiDB-lite"/>
    </source>
</evidence>
<feature type="region of interest" description="Disordered" evidence="4">
    <location>
        <begin position="123"/>
        <end position="164"/>
    </location>
</feature>
<evidence type="ECO:0008006" key="7">
    <source>
        <dbReference type="Google" id="ProtNLM"/>
    </source>
</evidence>
<dbReference type="GO" id="GO:0000027">
    <property type="term" value="P:ribosomal large subunit assembly"/>
    <property type="evidence" value="ECO:0007669"/>
    <property type="project" value="TreeGrafter"/>
</dbReference>
<evidence type="ECO:0000256" key="2">
    <source>
        <dbReference type="ARBA" id="ARBA00022980"/>
    </source>
</evidence>
<dbReference type="Gene3D" id="2.30.30.30">
    <property type="match status" value="1"/>
</dbReference>